<protein>
    <recommendedName>
        <fullName evidence="3">LysR substrate-binding domain-containing protein</fullName>
    </recommendedName>
</protein>
<reference evidence="1 2" key="1">
    <citation type="submission" date="2024-02" db="EMBL/GenBank/DDBJ databases">
        <title>Adaptive strategies in a cosmopolitan and abundant soil bacterium.</title>
        <authorList>
            <person name="Carini P."/>
        </authorList>
    </citation>
    <scope>NUCLEOTIDE SEQUENCE [LARGE SCALE GENOMIC DNA]</scope>
    <source>
        <strain evidence="1 2">AZCC 1608</strain>
    </source>
</reference>
<evidence type="ECO:0008006" key="3">
    <source>
        <dbReference type="Google" id="ProtNLM"/>
    </source>
</evidence>
<evidence type="ECO:0000313" key="2">
    <source>
        <dbReference type="Proteomes" id="UP001364224"/>
    </source>
</evidence>
<proteinExistence type="predicted"/>
<name>A0ABU8BPT1_9BRAD</name>
<gene>
    <name evidence="1" type="ORF">V1286_007636</name>
</gene>
<evidence type="ECO:0000313" key="1">
    <source>
        <dbReference type="EMBL" id="MEH2560107.1"/>
    </source>
</evidence>
<keyword evidence="2" id="KW-1185">Reference proteome</keyword>
<organism evidence="1 2">
    <name type="scientific">Bradyrhizobium algeriense</name>
    <dbReference type="NCBI Taxonomy" id="634784"/>
    <lineage>
        <taxon>Bacteria</taxon>
        <taxon>Pseudomonadati</taxon>
        <taxon>Pseudomonadota</taxon>
        <taxon>Alphaproteobacteria</taxon>
        <taxon>Hyphomicrobiales</taxon>
        <taxon>Nitrobacteraceae</taxon>
        <taxon>Bradyrhizobium</taxon>
    </lineage>
</organism>
<sequence length="192" mass="21585">MRIFPVPKELPPNASNGLTSGFQRSPTQADFVARARRNVPVTILYPHPFSWWRTLRAEQFKHVHVRTARRLLTKFAIIGEPRWNLGAAGDAAVGIGVALRIQKHAGNTTVQFDLAMTAVTCAAIEGNLAATFMLSSVLKRRRDIDGLCGPLADSWLVYQVRKRPRQSLSCWERLVGSMIEERFGEAPQYRDE</sequence>
<dbReference type="Proteomes" id="UP001364224">
    <property type="component" value="Unassembled WGS sequence"/>
</dbReference>
<comment type="caution">
    <text evidence="1">The sequence shown here is derived from an EMBL/GenBank/DDBJ whole genome shotgun (WGS) entry which is preliminary data.</text>
</comment>
<accession>A0ABU8BPT1</accession>
<dbReference type="EMBL" id="JAZHRV010000001">
    <property type="protein sequence ID" value="MEH2560107.1"/>
    <property type="molecule type" value="Genomic_DNA"/>
</dbReference>